<gene>
    <name evidence="15" type="primary">ilvD</name>
    <name evidence="18" type="ORF">SAMN03080599_01149</name>
</gene>
<dbReference type="GO" id="GO:0009099">
    <property type="term" value="P:L-valine biosynthetic process"/>
    <property type="evidence" value="ECO:0007669"/>
    <property type="project" value="UniProtKB-UniRule"/>
</dbReference>
<evidence type="ECO:0000259" key="16">
    <source>
        <dbReference type="Pfam" id="PF00920"/>
    </source>
</evidence>
<dbReference type="Gene3D" id="3.50.30.80">
    <property type="entry name" value="IlvD/EDD C-terminal domain-like"/>
    <property type="match status" value="1"/>
</dbReference>
<dbReference type="InterPro" id="IPR037237">
    <property type="entry name" value="IlvD/EDD_N"/>
</dbReference>
<name>A0A1G5RVX7_9FIRM</name>
<evidence type="ECO:0000313" key="19">
    <source>
        <dbReference type="Proteomes" id="UP000199208"/>
    </source>
</evidence>
<feature type="domain" description="Dihydroxy-acid/6-phosphogluconate dehydratase N-terminal" evidence="16">
    <location>
        <begin position="37"/>
        <end position="350"/>
    </location>
</feature>
<dbReference type="NCBIfam" id="TIGR00110">
    <property type="entry name" value="ilvD"/>
    <property type="match status" value="1"/>
</dbReference>
<keyword evidence="8 15" id="KW-0411">Iron-sulfur</keyword>
<keyword evidence="19" id="KW-1185">Reference proteome</keyword>
<comment type="caution">
    <text evidence="15">Lacks conserved residue(s) required for the propagation of feature annotation.</text>
</comment>
<dbReference type="GO" id="GO:0009097">
    <property type="term" value="P:isoleucine biosynthetic process"/>
    <property type="evidence" value="ECO:0007669"/>
    <property type="project" value="UniProtKB-UniRule"/>
</dbReference>
<comment type="cofactor">
    <cofactor evidence="15">
        <name>[2Fe-2S] cluster</name>
        <dbReference type="ChEBI" id="CHEBI:190135"/>
    </cofactor>
    <text evidence="15">Binds 1 [2Fe-2S] cluster per subunit. This cluster acts as a Lewis acid cofactor.</text>
</comment>
<evidence type="ECO:0000256" key="3">
    <source>
        <dbReference type="ARBA" id="ARBA00022605"/>
    </source>
</evidence>
<keyword evidence="3 15" id="KW-0028">Amino-acid biosynthesis</keyword>
<evidence type="ECO:0000256" key="1">
    <source>
        <dbReference type="ARBA" id="ARBA00001946"/>
    </source>
</evidence>
<comment type="function">
    <text evidence="15">Functions in the biosynthesis of branched-chain amino acids. Catalyzes the dehydration of (2R,3R)-2,3-dihydroxy-3-methylpentanoate (2,3-dihydroxy-3-methylvalerate) into 2-oxo-3-methylpentanoate (2-oxo-3-methylvalerate) and of (2R)-2,3-dihydroxy-3-methylbutanoate (2,3-dihydroxyisovalerate) into 2-oxo-3-methylbutanoate (2-oxoisovalerate), the penultimate precursor to L-isoleucine and L-valine, respectively.</text>
</comment>
<evidence type="ECO:0000256" key="6">
    <source>
        <dbReference type="ARBA" id="ARBA00022842"/>
    </source>
</evidence>
<dbReference type="Pfam" id="PF00920">
    <property type="entry name" value="ILVD_EDD_N"/>
    <property type="match status" value="1"/>
</dbReference>
<evidence type="ECO:0000256" key="7">
    <source>
        <dbReference type="ARBA" id="ARBA00023004"/>
    </source>
</evidence>
<comment type="subunit">
    <text evidence="15">Homodimer.</text>
</comment>
<dbReference type="STRING" id="1120920.SAMN03080599_01149"/>
<comment type="pathway">
    <text evidence="12 15">Amino-acid biosynthesis; L-valine biosynthesis; L-valine from pyruvate: step 3/4.</text>
</comment>
<keyword evidence="4 15" id="KW-0001">2Fe-2S</keyword>
<feature type="modified residue" description="N6-carboxylysine" evidence="15">
    <location>
        <position position="127"/>
    </location>
</feature>
<feature type="binding site" evidence="15">
    <location>
        <position position="445"/>
    </location>
    <ligand>
        <name>Mg(2+)</name>
        <dbReference type="ChEBI" id="CHEBI:18420"/>
    </ligand>
</feature>
<evidence type="ECO:0000256" key="10">
    <source>
        <dbReference type="ARBA" id="ARBA00023304"/>
    </source>
</evidence>
<dbReference type="GO" id="GO:0004160">
    <property type="term" value="F:dihydroxy-acid dehydratase activity"/>
    <property type="evidence" value="ECO:0007669"/>
    <property type="project" value="UniProtKB-UniRule"/>
</dbReference>
<dbReference type="NCBIfam" id="NF002068">
    <property type="entry name" value="PRK00911.1"/>
    <property type="match status" value="1"/>
</dbReference>
<keyword evidence="9 15" id="KW-0456">Lyase</keyword>
<accession>A0A1G5RVX7</accession>
<feature type="active site" description="Proton acceptor" evidence="15">
    <location>
        <position position="471"/>
    </location>
</feature>
<feature type="binding site" evidence="15">
    <location>
        <position position="126"/>
    </location>
    <ligand>
        <name>Mg(2+)</name>
        <dbReference type="ChEBI" id="CHEBI:18420"/>
    </ligand>
</feature>
<organism evidence="18 19">
    <name type="scientific">Acidaminobacter hydrogenoformans DSM 2784</name>
    <dbReference type="NCBI Taxonomy" id="1120920"/>
    <lineage>
        <taxon>Bacteria</taxon>
        <taxon>Bacillati</taxon>
        <taxon>Bacillota</taxon>
        <taxon>Clostridia</taxon>
        <taxon>Peptostreptococcales</taxon>
        <taxon>Acidaminobacteraceae</taxon>
        <taxon>Acidaminobacter</taxon>
    </lineage>
</organism>
<dbReference type="UniPathway" id="UPA00047">
    <property type="reaction ID" value="UER00057"/>
</dbReference>
<keyword evidence="10 15" id="KW-0100">Branched-chain amino acid biosynthesis</keyword>
<dbReference type="SUPFAM" id="SSF143975">
    <property type="entry name" value="IlvD/EDD N-terminal domain-like"/>
    <property type="match status" value="1"/>
</dbReference>
<evidence type="ECO:0000259" key="17">
    <source>
        <dbReference type="Pfam" id="PF24877"/>
    </source>
</evidence>
<evidence type="ECO:0000256" key="13">
    <source>
        <dbReference type="ARBA" id="ARBA00029437"/>
    </source>
</evidence>
<dbReference type="SUPFAM" id="SSF52016">
    <property type="entry name" value="LeuD/IlvD-like"/>
    <property type="match status" value="1"/>
</dbReference>
<dbReference type="UniPathway" id="UPA00049">
    <property type="reaction ID" value="UER00061"/>
</dbReference>
<reference evidence="18 19" key="1">
    <citation type="submission" date="2016-10" db="EMBL/GenBank/DDBJ databases">
        <authorList>
            <person name="de Groot N.N."/>
        </authorList>
    </citation>
    <scope>NUCLEOTIDE SEQUENCE [LARGE SCALE GENOMIC DNA]</scope>
    <source>
        <strain evidence="18 19">DSM 2784</strain>
    </source>
</reference>
<feature type="binding site" evidence="15">
    <location>
        <position position="84"/>
    </location>
    <ligand>
        <name>Mg(2+)</name>
        <dbReference type="ChEBI" id="CHEBI:18420"/>
    </ligand>
</feature>
<comment type="pathway">
    <text evidence="13 15">Amino-acid biosynthesis; L-isoleucine biosynthesis; L-isoleucine from 2-oxobutanoate: step 3/4.</text>
</comment>
<dbReference type="InterPro" id="IPR000581">
    <property type="entry name" value="ILV_EDD_N"/>
</dbReference>
<evidence type="ECO:0000256" key="5">
    <source>
        <dbReference type="ARBA" id="ARBA00022723"/>
    </source>
</evidence>
<comment type="catalytic activity">
    <reaction evidence="11">
        <text>(2R)-2,3-dihydroxy-3-methylbutanoate = 3-methyl-2-oxobutanoate + H2O</text>
        <dbReference type="Rhea" id="RHEA:24809"/>
        <dbReference type="ChEBI" id="CHEBI:11851"/>
        <dbReference type="ChEBI" id="CHEBI:15377"/>
        <dbReference type="ChEBI" id="CHEBI:49072"/>
        <dbReference type="EC" id="4.2.1.9"/>
    </reaction>
    <physiologicalReaction direction="left-to-right" evidence="11">
        <dbReference type="Rhea" id="RHEA:24810"/>
    </physiologicalReaction>
</comment>
<dbReference type="GO" id="GO:0000287">
    <property type="term" value="F:magnesium ion binding"/>
    <property type="evidence" value="ECO:0007669"/>
    <property type="project" value="UniProtKB-UniRule"/>
</dbReference>
<dbReference type="InterPro" id="IPR056740">
    <property type="entry name" value="ILV_EDD_C"/>
</dbReference>
<dbReference type="RefSeq" id="WP_330387097.1">
    <property type="nucleotide sequence ID" value="NZ_FMWL01000004.1"/>
</dbReference>
<keyword evidence="6 15" id="KW-0460">Magnesium</keyword>
<evidence type="ECO:0000256" key="12">
    <source>
        <dbReference type="ARBA" id="ARBA00029436"/>
    </source>
</evidence>
<comment type="cofactor">
    <cofactor evidence="1 15">
        <name>Mg(2+)</name>
        <dbReference type="ChEBI" id="CHEBI:18420"/>
    </cofactor>
</comment>
<comment type="similarity">
    <text evidence="2 15">Belongs to the IlvD/Edd family.</text>
</comment>
<evidence type="ECO:0000256" key="15">
    <source>
        <dbReference type="HAMAP-Rule" id="MF_00012"/>
    </source>
</evidence>
<proteinExistence type="inferred from homology"/>
<evidence type="ECO:0000256" key="14">
    <source>
        <dbReference type="ARBA" id="ARBA00029490"/>
    </source>
</evidence>
<dbReference type="Pfam" id="PF24877">
    <property type="entry name" value="ILV_EDD_C"/>
    <property type="match status" value="1"/>
</dbReference>
<feature type="binding site" description="via carbamate group" evidence="15">
    <location>
        <position position="127"/>
    </location>
    <ligand>
        <name>Mg(2+)</name>
        <dbReference type="ChEBI" id="CHEBI:18420"/>
    </ligand>
</feature>
<protein>
    <recommendedName>
        <fullName evidence="14 15">Dihydroxy-acid dehydratase</fullName>
        <shortName evidence="15">DAD</shortName>
        <ecNumber evidence="14 15">4.2.1.9</ecNumber>
    </recommendedName>
</protein>
<dbReference type="PANTHER" id="PTHR43661:SF3">
    <property type="entry name" value="D-XYLONATE DEHYDRATASE YAGF-RELATED"/>
    <property type="match status" value="1"/>
</dbReference>
<dbReference type="PANTHER" id="PTHR43661">
    <property type="entry name" value="D-XYLONATE DEHYDRATASE"/>
    <property type="match status" value="1"/>
</dbReference>
<dbReference type="HAMAP" id="MF_00012">
    <property type="entry name" value="IlvD"/>
    <property type="match status" value="1"/>
</dbReference>
<keyword evidence="7 15" id="KW-0408">Iron</keyword>
<comment type="catalytic activity">
    <reaction evidence="15">
        <text>(2R,3R)-2,3-dihydroxy-3-methylpentanoate = (S)-3-methyl-2-oxopentanoate + H2O</text>
        <dbReference type="Rhea" id="RHEA:27694"/>
        <dbReference type="ChEBI" id="CHEBI:15377"/>
        <dbReference type="ChEBI" id="CHEBI:35146"/>
        <dbReference type="ChEBI" id="CHEBI:49258"/>
        <dbReference type="EC" id="4.2.1.9"/>
    </reaction>
</comment>
<dbReference type="InterPro" id="IPR004404">
    <property type="entry name" value="DihydroxyA_deHydtase"/>
</dbReference>
<evidence type="ECO:0000256" key="9">
    <source>
        <dbReference type="ARBA" id="ARBA00023239"/>
    </source>
</evidence>
<dbReference type="InterPro" id="IPR020558">
    <property type="entry name" value="DiOHA_6PGluconate_deHydtase_CS"/>
</dbReference>
<dbReference type="AlphaFoldDB" id="A0A1G5RVX7"/>
<evidence type="ECO:0000256" key="8">
    <source>
        <dbReference type="ARBA" id="ARBA00023014"/>
    </source>
</evidence>
<dbReference type="FunFam" id="3.50.30.80:FF:000001">
    <property type="entry name" value="Dihydroxy-acid dehydratase"/>
    <property type="match status" value="1"/>
</dbReference>
<evidence type="ECO:0000313" key="18">
    <source>
        <dbReference type="EMBL" id="SCZ78196.1"/>
    </source>
</evidence>
<sequence length="554" mass="59376">MIKSEKLRSFQITEGSDRAASRALLFSMGLKRDQLNKPIIAVVNCFNEVVPGCVPQREVAERVKKGVREAGGTPLEFNTIGVCDGIAQGHEGMKYSLPSREIIAYSIEIMLQAHRFDAAVFLSSCDKITPGMLMAAARVNIPSIFVTPGIMHAGEHKGQKLTLSLMREFIGKAQSGQISLEELHEIEEKACPGVGSCAMMGTANTMNCLCEALGMAFPHSATQFAASEEKLADGERAGKEIMRLFQEDLKPSDIMTPSAFENAVKFVMAIGGSTNAVLHIPAIANELDIPLNHEIFDRYQNVPYIAKINPSGPRPVEDFHSAGGVPAVLKSLESYVDQACQTVGGVTIGQIIEAAEWPDKEMIRPVSNPIADNSALKVLWGNLAPEGAIVKKSAVAENMRVHKGPAVVFDAMEAAIEAVKAGKIVEGSVIVIRYEGPTGGPGMREMQQITAMLMGTGLANTTALVTDGRFSGSTRGPCIGHVSPEAALGGAIGLVEDGDLIEIDIPRGVLNLEVSEAELKDRRKNWVPLEKKVRGVLGLYGKVKPQAKNGAVWD</sequence>
<feature type="domain" description="Dihydroxy-acid/6-phosphogluconate dehydratase C-terminal" evidence="17">
    <location>
        <begin position="361"/>
        <end position="551"/>
    </location>
</feature>
<dbReference type="EMBL" id="FMWL01000004">
    <property type="protein sequence ID" value="SCZ78196.1"/>
    <property type="molecule type" value="Genomic_DNA"/>
</dbReference>
<evidence type="ECO:0000256" key="2">
    <source>
        <dbReference type="ARBA" id="ARBA00006486"/>
    </source>
</evidence>
<dbReference type="Proteomes" id="UP000199208">
    <property type="component" value="Unassembled WGS sequence"/>
</dbReference>
<keyword evidence="5 15" id="KW-0479">Metal-binding</keyword>
<dbReference type="GO" id="GO:0005829">
    <property type="term" value="C:cytosol"/>
    <property type="evidence" value="ECO:0007669"/>
    <property type="project" value="TreeGrafter"/>
</dbReference>
<dbReference type="PROSITE" id="PS00886">
    <property type="entry name" value="ILVD_EDD_1"/>
    <property type="match status" value="1"/>
</dbReference>
<dbReference type="EC" id="4.2.1.9" evidence="14 15"/>
<evidence type="ECO:0000256" key="11">
    <source>
        <dbReference type="ARBA" id="ARBA00029304"/>
    </source>
</evidence>
<evidence type="ECO:0000256" key="4">
    <source>
        <dbReference type="ARBA" id="ARBA00022714"/>
    </source>
</evidence>
<dbReference type="InterPro" id="IPR042096">
    <property type="entry name" value="Dihydro-acid_dehy_C"/>
</dbReference>
<dbReference type="GO" id="GO:0051537">
    <property type="term" value="F:2 iron, 2 sulfur cluster binding"/>
    <property type="evidence" value="ECO:0007669"/>
    <property type="project" value="UniProtKB-UniRule"/>
</dbReference>